<dbReference type="Pfam" id="PF02779">
    <property type="entry name" value="Transket_pyr"/>
    <property type="match status" value="1"/>
</dbReference>
<dbReference type="EMBL" id="JANFXK010000003">
    <property type="protein sequence ID" value="MCQ4635880.1"/>
    <property type="molecule type" value="Genomic_DNA"/>
</dbReference>
<dbReference type="InterPro" id="IPR020826">
    <property type="entry name" value="Transketolase_BS"/>
</dbReference>
<dbReference type="InterPro" id="IPR049557">
    <property type="entry name" value="Transketolase_CS"/>
</dbReference>
<evidence type="ECO:0000256" key="2">
    <source>
        <dbReference type="ARBA" id="ARBA00011081"/>
    </source>
</evidence>
<dbReference type="RefSeq" id="WP_256131068.1">
    <property type="nucleotide sequence ID" value="NZ_JANFXK010000003.1"/>
</dbReference>
<dbReference type="PROSITE" id="PS00801">
    <property type="entry name" value="TRANSKETOLASE_1"/>
    <property type="match status" value="1"/>
</dbReference>
<evidence type="ECO:0000256" key="1">
    <source>
        <dbReference type="ARBA" id="ARBA00004980"/>
    </source>
</evidence>
<evidence type="ECO:0000256" key="6">
    <source>
        <dbReference type="ARBA" id="ARBA00022842"/>
    </source>
</evidence>
<dbReference type="InterPro" id="IPR029061">
    <property type="entry name" value="THDP-binding"/>
</dbReference>
<organism evidence="13 14">
    <name type="scientific">Anaerovorax odorimutans</name>
    <dbReference type="NCBI Taxonomy" id="109327"/>
    <lineage>
        <taxon>Bacteria</taxon>
        <taxon>Bacillati</taxon>
        <taxon>Bacillota</taxon>
        <taxon>Clostridia</taxon>
        <taxon>Peptostreptococcales</taxon>
        <taxon>Anaerovoracaceae</taxon>
        <taxon>Anaerovorax</taxon>
    </lineage>
</organism>
<evidence type="ECO:0000256" key="7">
    <source>
        <dbReference type="ARBA" id="ARBA00022977"/>
    </source>
</evidence>
<feature type="domain" description="Transketolase-like pyrimidine-binding" evidence="12">
    <location>
        <begin position="316"/>
        <end position="479"/>
    </location>
</feature>
<dbReference type="PANTHER" id="PTHR43322:SF5">
    <property type="entry name" value="1-DEOXY-D-XYLULOSE-5-PHOSPHATE SYNTHASE, CHLOROPLASTIC"/>
    <property type="match status" value="1"/>
</dbReference>
<feature type="region of interest" description="Disordered" evidence="11">
    <location>
        <begin position="288"/>
        <end position="315"/>
    </location>
</feature>
<dbReference type="Pfam" id="PF02780">
    <property type="entry name" value="Transketolase_C"/>
    <property type="match status" value="1"/>
</dbReference>
<comment type="subunit">
    <text evidence="3 10">Homodimer.</text>
</comment>
<keyword evidence="8 10" id="KW-0786">Thiamine pyrophosphate</keyword>
<dbReference type="PROSITE" id="PS00802">
    <property type="entry name" value="TRANSKETOLASE_2"/>
    <property type="match status" value="1"/>
</dbReference>
<comment type="catalytic activity">
    <reaction evidence="10">
        <text>D-glyceraldehyde 3-phosphate + pyruvate + H(+) = 1-deoxy-D-xylulose 5-phosphate + CO2</text>
        <dbReference type="Rhea" id="RHEA:12605"/>
        <dbReference type="ChEBI" id="CHEBI:15361"/>
        <dbReference type="ChEBI" id="CHEBI:15378"/>
        <dbReference type="ChEBI" id="CHEBI:16526"/>
        <dbReference type="ChEBI" id="CHEBI:57792"/>
        <dbReference type="ChEBI" id="CHEBI:59776"/>
        <dbReference type="EC" id="2.2.1.7"/>
    </reaction>
</comment>
<evidence type="ECO:0000259" key="12">
    <source>
        <dbReference type="SMART" id="SM00861"/>
    </source>
</evidence>
<dbReference type="EC" id="2.2.1.7" evidence="10"/>
<dbReference type="PANTHER" id="PTHR43322">
    <property type="entry name" value="1-D-DEOXYXYLULOSE 5-PHOSPHATE SYNTHASE-RELATED"/>
    <property type="match status" value="1"/>
</dbReference>
<dbReference type="Proteomes" id="UP001524502">
    <property type="component" value="Unassembled WGS sequence"/>
</dbReference>
<dbReference type="InterPro" id="IPR005475">
    <property type="entry name" value="Transketolase-like_Pyr-bd"/>
</dbReference>
<comment type="cofactor">
    <cofactor evidence="10">
        <name>Mg(2+)</name>
        <dbReference type="ChEBI" id="CHEBI:18420"/>
    </cofactor>
    <text evidence="10">Binds 1 Mg(2+) ion per subunit.</text>
</comment>
<dbReference type="Gene3D" id="3.40.50.970">
    <property type="match status" value="2"/>
</dbReference>
<proteinExistence type="inferred from homology"/>
<feature type="binding site" evidence="10">
    <location>
        <position position="367"/>
    </location>
    <ligand>
        <name>thiamine diphosphate</name>
        <dbReference type="ChEBI" id="CHEBI:58937"/>
    </ligand>
</feature>
<evidence type="ECO:0000313" key="13">
    <source>
        <dbReference type="EMBL" id="MCQ4635880.1"/>
    </source>
</evidence>
<dbReference type="GO" id="GO:0008661">
    <property type="term" value="F:1-deoxy-D-xylulose-5-phosphate synthase activity"/>
    <property type="evidence" value="ECO:0007669"/>
    <property type="project" value="UniProtKB-EC"/>
</dbReference>
<dbReference type="CDD" id="cd02007">
    <property type="entry name" value="TPP_DXS"/>
    <property type="match status" value="1"/>
</dbReference>
<evidence type="ECO:0000256" key="4">
    <source>
        <dbReference type="ARBA" id="ARBA00022679"/>
    </source>
</evidence>
<protein>
    <recommendedName>
        <fullName evidence="10">1-deoxy-D-xylulose-5-phosphate synthase</fullName>
        <ecNumber evidence="10">2.2.1.7</ecNumber>
    </recommendedName>
    <alternativeName>
        <fullName evidence="10">1-deoxyxylulose-5-phosphate synthase</fullName>
        <shortName evidence="10">DXP synthase</shortName>
        <shortName evidence="10">DXPS</shortName>
    </alternativeName>
</protein>
<evidence type="ECO:0000256" key="8">
    <source>
        <dbReference type="ARBA" id="ARBA00023052"/>
    </source>
</evidence>
<keyword evidence="5 10" id="KW-0479">Metal-binding</keyword>
<name>A0ABT1RL41_9FIRM</name>
<dbReference type="CDD" id="cd07033">
    <property type="entry name" value="TPP_PYR_DXS_TK_like"/>
    <property type="match status" value="1"/>
</dbReference>
<keyword evidence="7 10" id="KW-0784">Thiamine biosynthesis</keyword>
<comment type="similarity">
    <text evidence="2 10">Belongs to the transketolase family. DXPS subfamily.</text>
</comment>
<comment type="caution">
    <text evidence="13">The sequence shown here is derived from an EMBL/GenBank/DDBJ whole genome shotgun (WGS) entry which is preliminary data.</text>
</comment>
<dbReference type="SUPFAM" id="SSF52922">
    <property type="entry name" value="TK C-terminal domain-like"/>
    <property type="match status" value="1"/>
</dbReference>
<reference evidence="13 14" key="1">
    <citation type="submission" date="2022-06" db="EMBL/GenBank/DDBJ databases">
        <title>Isolation of gut microbiota from human fecal samples.</title>
        <authorList>
            <person name="Pamer E.G."/>
            <person name="Barat B."/>
            <person name="Waligurski E."/>
            <person name="Medina S."/>
            <person name="Paddock L."/>
            <person name="Mostad J."/>
        </authorList>
    </citation>
    <scope>NUCLEOTIDE SEQUENCE [LARGE SCALE GENOMIC DNA]</scope>
    <source>
        <strain evidence="13 14">SL.3.17</strain>
    </source>
</reference>
<evidence type="ECO:0000256" key="9">
    <source>
        <dbReference type="ARBA" id="ARBA00023229"/>
    </source>
</evidence>
<keyword evidence="4 10" id="KW-0808">Transferase</keyword>
<accession>A0ABT1RL41</accession>
<gene>
    <name evidence="10 13" type="primary">dxs</name>
    <name evidence="13" type="ORF">NE619_03995</name>
</gene>
<feature type="binding site" evidence="10">
    <location>
        <position position="285"/>
    </location>
    <ligand>
        <name>thiamine diphosphate</name>
        <dbReference type="ChEBI" id="CHEBI:58937"/>
    </ligand>
</feature>
<sequence length="619" mass="67092">MKKLLEYNFPQDLKDMTENELELLSYEIRDFLISNISKTGGHLASNLGVVELSIALHRVFNTPEDKLIWDVGHQSYVHKILTGRAGGFDTLRKFGGMSGFPKVKESEYDTFDTGHSSTSISVAAGMAAARDLAGEDYKIAAIIGDGALTGGLAYEAMNNVGVSKTNLVVILNDNGMSIAPNTGGVPKYLRKLRGSRKYTDFKKRIKKNVSEIPGIGKGVVAGMQHMRDSLKYAVLDGILFEELGFKYFGPVDGHDMEDLIETLSMAKEVEGPVFVHVITKKGKGYKSAEETPSKYHGTGPFDPTTGRQHKNGGSAPSYSEVFGNKLTEMAKTNKKIVAIGAAMLEGTGLKGFKVKYPARTFDVGIAEGHAVTFAAGMASGGYRPVVAIYSTFLQRAYDQILEDVCLQNLPVVFAIDRAGIVGADGETHHGMFDLSYLSHMPNMTILAPADRGELENMLEYAMTLSGPCAIRYPRGEAADLGYGQRPIEGSLVLEEGGDVEIWAAGNMLSAGFLVQEALKKRNVAAGLVNARIVRPLDQEAISASADRTGLIVTLEDNVITGGFGEHLAAAMMESPVKVLNFGWPDSFIEHGSVEQLYEKYGLDPESIAERICEYLEKQA</sequence>
<dbReference type="InterPro" id="IPR033248">
    <property type="entry name" value="Transketolase_C"/>
</dbReference>
<keyword evidence="6 10" id="KW-0460">Magnesium</keyword>
<dbReference type="InterPro" id="IPR009014">
    <property type="entry name" value="Transketo_C/PFOR_II"/>
</dbReference>
<dbReference type="InterPro" id="IPR005477">
    <property type="entry name" value="Dxylulose-5-P_synthase"/>
</dbReference>
<dbReference type="NCBIfam" id="TIGR00204">
    <property type="entry name" value="dxs"/>
    <property type="match status" value="1"/>
</dbReference>
<feature type="binding site" evidence="10">
    <location>
        <position position="145"/>
    </location>
    <ligand>
        <name>Mg(2+)</name>
        <dbReference type="ChEBI" id="CHEBI:18420"/>
    </ligand>
</feature>
<feature type="binding site" evidence="10">
    <location>
        <position position="174"/>
    </location>
    <ligand>
        <name>thiamine diphosphate</name>
        <dbReference type="ChEBI" id="CHEBI:58937"/>
    </ligand>
</feature>
<keyword evidence="14" id="KW-1185">Reference proteome</keyword>
<dbReference type="HAMAP" id="MF_00315">
    <property type="entry name" value="DXP_synth"/>
    <property type="match status" value="1"/>
</dbReference>
<feature type="binding site" evidence="10">
    <location>
        <position position="73"/>
    </location>
    <ligand>
        <name>thiamine diphosphate</name>
        <dbReference type="ChEBI" id="CHEBI:58937"/>
    </ligand>
</feature>
<evidence type="ECO:0000256" key="11">
    <source>
        <dbReference type="SAM" id="MobiDB-lite"/>
    </source>
</evidence>
<evidence type="ECO:0000256" key="5">
    <source>
        <dbReference type="ARBA" id="ARBA00022723"/>
    </source>
</evidence>
<evidence type="ECO:0000256" key="3">
    <source>
        <dbReference type="ARBA" id="ARBA00011738"/>
    </source>
</evidence>
<dbReference type="Pfam" id="PF13292">
    <property type="entry name" value="DXP_synthase_N"/>
    <property type="match status" value="1"/>
</dbReference>
<dbReference type="SUPFAM" id="SSF52518">
    <property type="entry name" value="Thiamin diphosphate-binding fold (THDP-binding)"/>
    <property type="match status" value="1"/>
</dbReference>
<comment type="function">
    <text evidence="10">Catalyzes the acyloin condensation reaction between C atoms 2 and 3 of pyruvate and glyceraldehyde 3-phosphate to yield 1-deoxy-D-xylulose-5-phosphate (DXP).</text>
</comment>
<evidence type="ECO:0000256" key="10">
    <source>
        <dbReference type="HAMAP-Rule" id="MF_00315"/>
    </source>
</evidence>
<comment type="pathway">
    <text evidence="1 10">Metabolic intermediate biosynthesis; 1-deoxy-D-xylulose 5-phosphate biosynthesis; 1-deoxy-D-xylulose 5-phosphate from D-glyceraldehyde 3-phosphate and pyruvate: step 1/1.</text>
</comment>
<dbReference type="SMART" id="SM00861">
    <property type="entry name" value="Transket_pyr"/>
    <property type="match status" value="1"/>
</dbReference>
<feature type="binding site" evidence="10">
    <location>
        <begin position="114"/>
        <end position="116"/>
    </location>
    <ligand>
        <name>thiamine diphosphate</name>
        <dbReference type="ChEBI" id="CHEBI:58937"/>
    </ligand>
</feature>
<dbReference type="NCBIfam" id="NF003933">
    <property type="entry name" value="PRK05444.2-2"/>
    <property type="match status" value="1"/>
</dbReference>
<dbReference type="Gene3D" id="3.40.50.920">
    <property type="match status" value="1"/>
</dbReference>
<keyword evidence="9 10" id="KW-0414">Isoprene biosynthesis</keyword>
<feature type="binding site" evidence="10">
    <location>
        <begin position="146"/>
        <end position="147"/>
    </location>
    <ligand>
        <name>thiamine diphosphate</name>
        <dbReference type="ChEBI" id="CHEBI:58937"/>
    </ligand>
</feature>
<evidence type="ECO:0000313" key="14">
    <source>
        <dbReference type="Proteomes" id="UP001524502"/>
    </source>
</evidence>
<feature type="binding site" evidence="10">
    <location>
        <position position="174"/>
    </location>
    <ligand>
        <name>Mg(2+)</name>
        <dbReference type="ChEBI" id="CHEBI:18420"/>
    </ligand>
</feature>
<comment type="cofactor">
    <cofactor evidence="10">
        <name>thiamine diphosphate</name>
        <dbReference type="ChEBI" id="CHEBI:58937"/>
    </cofactor>
    <text evidence="10">Binds 1 thiamine pyrophosphate per subunit.</text>
</comment>